<reference evidence="1" key="1">
    <citation type="journal article" date="2020" name="Stud. Mycol.">
        <title>101 Dothideomycetes genomes: a test case for predicting lifestyles and emergence of pathogens.</title>
        <authorList>
            <person name="Haridas S."/>
            <person name="Albert R."/>
            <person name="Binder M."/>
            <person name="Bloem J."/>
            <person name="Labutti K."/>
            <person name="Salamov A."/>
            <person name="Andreopoulos B."/>
            <person name="Baker S."/>
            <person name="Barry K."/>
            <person name="Bills G."/>
            <person name="Bluhm B."/>
            <person name="Cannon C."/>
            <person name="Castanera R."/>
            <person name="Culley D."/>
            <person name="Daum C."/>
            <person name="Ezra D."/>
            <person name="Gonzalez J."/>
            <person name="Henrissat B."/>
            <person name="Kuo A."/>
            <person name="Liang C."/>
            <person name="Lipzen A."/>
            <person name="Lutzoni F."/>
            <person name="Magnuson J."/>
            <person name="Mondo S."/>
            <person name="Nolan M."/>
            <person name="Ohm R."/>
            <person name="Pangilinan J."/>
            <person name="Park H.-J."/>
            <person name="Ramirez L."/>
            <person name="Alfaro M."/>
            <person name="Sun H."/>
            <person name="Tritt A."/>
            <person name="Yoshinaga Y."/>
            <person name="Zwiers L.-H."/>
            <person name="Turgeon B."/>
            <person name="Goodwin S."/>
            <person name="Spatafora J."/>
            <person name="Crous P."/>
            <person name="Grigoriev I."/>
        </authorList>
    </citation>
    <scope>NUCLEOTIDE SEQUENCE</scope>
    <source>
        <strain evidence="1">CBS 122367</strain>
    </source>
</reference>
<dbReference type="AlphaFoldDB" id="A0A6G1IGG9"/>
<dbReference type="SUPFAM" id="SSF51445">
    <property type="entry name" value="(Trans)glycosidases"/>
    <property type="match status" value="1"/>
</dbReference>
<evidence type="ECO:0000313" key="2">
    <source>
        <dbReference type="Proteomes" id="UP000799291"/>
    </source>
</evidence>
<dbReference type="Proteomes" id="UP000799291">
    <property type="component" value="Unassembled WGS sequence"/>
</dbReference>
<evidence type="ECO:0000313" key="1">
    <source>
        <dbReference type="EMBL" id="KAF2677327.1"/>
    </source>
</evidence>
<dbReference type="Gene3D" id="3.20.20.80">
    <property type="entry name" value="Glycosidases"/>
    <property type="match status" value="1"/>
</dbReference>
<dbReference type="OrthoDB" id="2338662at2759"/>
<gene>
    <name evidence="1" type="ORF">K458DRAFT_481402</name>
</gene>
<protein>
    <submittedName>
        <fullName evidence="1">Uncharacterized protein</fullName>
    </submittedName>
</protein>
<dbReference type="InterPro" id="IPR017853">
    <property type="entry name" value="GH"/>
</dbReference>
<organism evidence="1 2">
    <name type="scientific">Lentithecium fluviatile CBS 122367</name>
    <dbReference type="NCBI Taxonomy" id="1168545"/>
    <lineage>
        <taxon>Eukaryota</taxon>
        <taxon>Fungi</taxon>
        <taxon>Dikarya</taxon>
        <taxon>Ascomycota</taxon>
        <taxon>Pezizomycotina</taxon>
        <taxon>Dothideomycetes</taxon>
        <taxon>Pleosporomycetidae</taxon>
        <taxon>Pleosporales</taxon>
        <taxon>Massarineae</taxon>
        <taxon>Lentitheciaceae</taxon>
        <taxon>Lentithecium</taxon>
    </lineage>
</organism>
<dbReference type="EMBL" id="MU005623">
    <property type="protein sequence ID" value="KAF2677327.1"/>
    <property type="molecule type" value="Genomic_DNA"/>
</dbReference>
<name>A0A6G1IGG9_9PLEO</name>
<accession>A0A6G1IGG9</accession>
<sequence>MVLLSLALYVFSSASIVMIVTQLLRAGVVWFGLGFGEIASAEGEFNNPPGVEIWCGKAYRAKNLSFDPGGQLTPPTPGTPLPWNETRITVSLYAQYPYYTREETRATLIIDTPVSRYGGSNRFDNWTYDGEPNKRVPLTELEIYIRNDHTGEILVKWKRFAVNRIGMKVDVDISKFASGENTLLFFANSPDAIQSFQTQTQVTIVPERNDTGSMARLDRLNGGLQVRSSLTNDAWKNIFPFSFYTSWDWISSTLSKTSIADGKDLVTFRASGYNLVHPVPPGGSEPFDPVLFEKFLDLCDELELYIMYDMRHTYQNGTSITQQLSHLQSHPSLLLYYTADEPDGWCDPLNATSIAYNHIRNIDPYHPVSLVLNCANFHFGEYTSGADIILEDTYPIIKSSTFSPVYNTVCNSTYGDCGCDNCHVSDPEYPEYVINLFMDISERVDSLYQYQDWLPPSANPWRAKVKKPVWGVPQAFYDADSFWSRWPTAKEEAVMGLLRVNHGAMGIVAWIYPTSPEIEDVTSQLATLLTRPDITDLLLTAPRKTGHTSGAPPPAGPETVIETAAWYGEDEILVIILHLRDVSMVGARNFAALRENVEIEGGWEVLFGFVGWEWDPVVGAFGTEGLGALDVSILKAKIKK</sequence>
<keyword evidence="2" id="KW-1185">Reference proteome</keyword>
<proteinExistence type="predicted"/>